<dbReference type="RefSeq" id="WP_047848273.1">
    <property type="nucleotide sequence ID" value="NZ_AEJF01000121.1"/>
</dbReference>
<dbReference type="Gene3D" id="3.90.226.10">
    <property type="entry name" value="2-enoyl-CoA Hydratase, Chain A, domain 1"/>
    <property type="match status" value="1"/>
</dbReference>
<dbReference type="PANTHER" id="PTHR10381">
    <property type="entry name" value="ATP-DEPENDENT CLP PROTEASE PROTEOLYTIC SUBUNIT"/>
    <property type="match status" value="1"/>
</dbReference>
<dbReference type="InterPro" id="IPR023562">
    <property type="entry name" value="ClpP/TepA"/>
</dbReference>
<dbReference type="PATRIC" id="fig|908627.4.peg.4318"/>
<dbReference type="GO" id="GO:0051117">
    <property type="term" value="F:ATPase binding"/>
    <property type="evidence" value="ECO:0007669"/>
    <property type="project" value="TreeGrafter"/>
</dbReference>
<evidence type="ECO:0000256" key="5">
    <source>
        <dbReference type="ARBA" id="ARBA00022825"/>
    </source>
</evidence>
<evidence type="ECO:0000313" key="8">
    <source>
        <dbReference type="Proteomes" id="UP000035963"/>
    </source>
</evidence>
<dbReference type="Pfam" id="PF00574">
    <property type="entry name" value="CLP_protease"/>
    <property type="match status" value="1"/>
</dbReference>
<dbReference type="GO" id="GO:0006515">
    <property type="term" value="P:protein quality control for misfolded or incompletely synthesized proteins"/>
    <property type="evidence" value="ECO:0007669"/>
    <property type="project" value="TreeGrafter"/>
</dbReference>
<reference evidence="7 8" key="1">
    <citation type="journal article" date="2015" name="Genome Announc.">
        <title>Draft Genome Sequence of Burkholderia sp. Strain PML1(12), an Ectomycorrhizosphere-Inhabiting Bacterium with Effective Mineral-Weathering Ability.</title>
        <authorList>
            <person name="Uroz S."/>
            <person name="Oger P."/>
        </authorList>
    </citation>
    <scope>NUCLEOTIDE SEQUENCE [LARGE SCALE GENOMIC DNA]</scope>
    <source>
        <strain evidence="8">PML1(12)</strain>
    </source>
</reference>
<dbReference type="GO" id="GO:0004176">
    <property type="term" value="F:ATP-dependent peptidase activity"/>
    <property type="evidence" value="ECO:0007669"/>
    <property type="project" value="InterPro"/>
</dbReference>
<dbReference type="GO" id="GO:0004252">
    <property type="term" value="F:serine-type endopeptidase activity"/>
    <property type="evidence" value="ECO:0007669"/>
    <property type="project" value="InterPro"/>
</dbReference>
<keyword evidence="8" id="KW-1185">Reference proteome</keyword>
<dbReference type="SUPFAM" id="SSF52096">
    <property type="entry name" value="ClpP/crotonase"/>
    <property type="match status" value="1"/>
</dbReference>
<keyword evidence="3" id="KW-0645">Protease</keyword>
<dbReference type="OrthoDB" id="9082001at2"/>
<dbReference type="AlphaFoldDB" id="A0A0J1CWE9"/>
<accession>A0A0J1CWE9</accession>
<evidence type="ECO:0000256" key="1">
    <source>
        <dbReference type="ARBA" id="ARBA00007039"/>
    </source>
</evidence>
<evidence type="ECO:0000313" key="7">
    <source>
        <dbReference type="EMBL" id="KLU24666.1"/>
    </source>
</evidence>
<keyword evidence="5" id="KW-0720">Serine protease</keyword>
<name>A0A0J1CWE9_9BURK</name>
<dbReference type="InterPro" id="IPR029045">
    <property type="entry name" value="ClpP/crotonase-like_dom_sf"/>
</dbReference>
<keyword evidence="4" id="KW-0378">Hydrolase</keyword>
<dbReference type="EMBL" id="AEJF01000121">
    <property type="protein sequence ID" value="KLU24666.1"/>
    <property type="molecule type" value="Genomic_DNA"/>
</dbReference>
<evidence type="ECO:0000256" key="4">
    <source>
        <dbReference type="ARBA" id="ARBA00022801"/>
    </source>
</evidence>
<dbReference type="PRINTS" id="PR00127">
    <property type="entry name" value="CLPPROTEASEP"/>
</dbReference>
<gene>
    <name evidence="7" type="ORF">EOS_19285</name>
</gene>
<sequence>MGDLFLNYQAPINEPSINNLHTLLTIVLTRPTPPTSITVLMNSLGGQVHAGVASYSFIKALPAPINFINVGNVDSIASIVFLAGAKRIAVPSATFYLHSSNRTFNGPQGIAAVEEALSSLRSDNERMATIIAQETLIEKTNIGGIFLHGRTMNADEAKTHGLIHEIRALAMPSGSEVMQVAAAY</sequence>
<dbReference type="GO" id="GO:0009368">
    <property type="term" value="C:endopeptidase Clp complex"/>
    <property type="evidence" value="ECO:0007669"/>
    <property type="project" value="TreeGrafter"/>
</dbReference>
<organism evidence="7 8">
    <name type="scientific">Caballeronia mineralivorans PML1(12)</name>
    <dbReference type="NCBI Taxonomy" id="908627"/>
    <lineage>
        <taxon>Bacteria</taxon>
        <taxon>Pseudomonadati</taxon>
        <taxon>Pseudomonadota</taxon>
        <taxon>Betaproteobacteria</taxon>
        <taxon>Burkholderiales</taxon>
        <taxon>Burkholderiaceae</taxon>
        <taxon>Caballeronia</taxon>
    </lineage>
</organism>
<dbReference type="InterPro" id="IPR001907">
    <property type="entry name" value="ClpP"/>
</dbReference>
<evidence type="ECO:0000256" key="6">
    <source>
        <dbReference type="RuleBase" id="RU003567"/>
    </source>
</evidence>
<comment type="caution">
    <text evidence="7">The sequence shown here is derived from an EMBL/GenBank/DDBJ whole genome shotgun (WGS) entry which is preliminary data.</text>
</comment>
<protein>
    <recommendedName>
        <fullName evidence="6">ATP-dependent Clp protease proteolytic subunit</fullName>
    </recommendedName>
</protein>
<evidence type="ECO:0000256" key="3">
    <source>
        <dbReference type="ARBA" id="ARBA00022670"/>
    </source>
</evidence>
<keyword evidence="2" id="KW-0963">Cytoplasm</keyword>
<dbReference type="PANTHER" id="PTHR10381:SF70">
    <property type="entry name" value="ATP-DEPENDENT CLP PROTEASE PROTEOLYTIC SUBUNIT"/>
    <property type="match status" value="1"/>
</dbReference>
<proteinExistence type="inferred from homology"/>
<comment type="similarity">
    <text evidence="1 6">Belongs to the peptidase S14 family.</text>
</comment>
<evidence type="ECO:0000256" key="2">
    <source>
        <dbReference type="ARBA" id="ARBA00022490"/>
    </source>
</evidence>
<dbReference type="Proteomes" id="UP000035963">
    <property type="component" value="Unassembled WGS sequence"/>
</dbReference>